<dbReference type="PIRSF" id="PIRSF000106">
    <property type="entry name" value="ME"/>
    <property type="match status" value="1"/>
</dbReference>
<dbReference type="PANTHER" id="PTHR43237:SF4">
    <property type="entry name" value="NADP-DEPENDENT MALIC ENZYME"/>
    <property type="match status" value="1"/>
</dbReference>
<dbReference type="OrthoDB" id="9805787at2"/>
<dbReference type="Gene3D" id="3.40.50.10380">
    <property type="entry name" value="Malic enzyme, N-terminal domain"/>
    <property type="match status" value="1"/>
</dbReference>
<evidence type="ECO:0000313" key="11">
    <source>
        <dbReference type="EMBL" id="ADO76911.1"/>
    </source>
</evidence>
<dbReference type="InterPro" id="IPR015884">
    <property type="entry name" value="Malic_enzyme_CS"/>
</dbReference>
<feature type="binding site" evidence="7">
    <location>
        <position position="159"/>
    </location>
    <ligand>
        <name>a divalent metal cation</name>
        <dbReference type="ChEBI" id="CHEBI:60240"/>
    </ligand>
</feature>
<gene>
    <name evidence="11" type="ordered locus">Hprae_0757</name>
</gene>
<dbReference type="PATRIC" id="fig|572479.3.peg.765"/>
<dbReference type="GO" id="GO:0046872">
    <property type="term" value="F:metal ion binding"/>
    <property type="evidence" value="ECO:0007669"/>
    <property type="project" value="UniProtKB-KW"/>
</dbReference>
<keyword evidence="3 7" id="KW-0479">Metal-binding</keyword>
<evidence type="ECO:0000313" key="12">
    <source>
        <dbReference type="Proteomes" id="UP000006866"/>
    </source>
</evidence>
<feature type="domain" description="Malic enzyme N-terminal" evidence="10">
    <location>
        <begin position="15"/>
        <end position="148"/>
    </location>
</feature>
<dbReference type="PANTHER" id="PTHR43237">
    <property type="entry name" value="NADP-DEPENDENT MALIC ENZYME"/>
    <property type="match status" value="1"/>
</dbReference>
<dbReference type="InterPro" id="IPR012302">
    <property type="entry name" value="Malic_NAD-bd"/>
</dbReference>
<dbReference type="SUPFAM" id="SSF53223">
    <property type="entry name" value="Aminoacid dehydrogenase-like, N-terminal domain"/>
    <property type="match status" value="1"/>
</dbReference>
<feature type="binding site" evidence="6">
    <location>
        <position position="286"/>
    </location>
    <ligand>
        <name>(S)-malate</name>
        <dbReference type="ChEBI" id="CHEBI:15589"/>
    </ligand>
</feature>
<dbReference type="FunFam" id="3.40.50.720:FF:000095">
    <property type="entry name" value="NADP-dependent malic enzyme"/>
    <property type="match status" value="1"/>
</dbReference>
<dbReference type="Pfam" id="PF00390">
    <property type="entry name" value="malic"/>
    <property type="match status" value="1"/>
</dbReference>
<evidence type="ECO:0000256" key="7">
    <source>
        <dbReference type="PIRSR" id="PIRSR000106-3"/>
    </source>
</evidence>
<dbReference type="InterPro" id="IPR051674">
    <property type="entry name" value="Malate_Decarboxylase"/>
</dbReference>
<dbReference type="HOGENOM" id="CLU_034446_2_1_9"/>
<dbReference type="Pfam" id="PF03949">
    <property type="entry name" value="Malic_M"/>
    <property type="match status" value="1"/>
</dbReference>
<evidence type="ECO:0000256" key="6">
    <source>
        <dbReference type="PIRSR" id="PIRSR000106-2"/>
    </source>
</evidence>
<reference evidence="11 12" key="2">
    <citation type="journal article" date="2011" name="Stand. Genomic Sci.">
        <title>Complete genome sequence of the extremely halophilic Halanaerobium praevalens type strain (GSL).</title>
        <authorList>
            <person name="Ivanova N."/>
            <person name="Sikorski J."/>
            <person name="Chertkov O."/>
            <person name="Nolan M."/>
            <person name="Lucas S."/>
            <person name="Hammon N."/>
            <person name="Deshpande S."/>
            <person name="Cheng J.F."/>
            <person name="Tapia R."/>
            <person name="Han C."/>
            <person name="Goodwin L."/>
            <person name="Pitluck S."/>
            <person name="Huntemann M."/>
            <person name="Liolios K."/>
            <person name="Pagani I."/>
            <person name="Mavromatis K."/>
            <person name="Ovchinikova G."/>
            <person name="Pati A."/>
            <person name="Chen A."/>
            <person name="Palaniappan K."/>
            <person name="Land M."/>
            <person name="Hauser L."/>
            <person name="Brambilla E.M."/>
            <person name="Kannan K.P."/>
            <person name="Rohde M."/>
            <person name="Tindall B.J."/>
            <person name="Goker M."/>
            <person name="Detter J.C."/>
            <person name="Woyke T."/>
            <person name="Bristow J."/>
            <person name="Eisen J.A."/>
            <person name="Markowitz V."/>
            <person name="Hugenholtz P."/>
            <person name="Kyrpides N.C."/>
            <person name="Klenk H.P."/>
            <person name="Lapidus A."/>
        </authorList>
    </citation>
    <scope>NUCLEOTIDE SEQUENCE [LARGE SCALE GENOMIC DNA]</scope>
    <source>
        <strain evidence="12">ATCC 33744 / DSM 2228 / GSL</strain>
    </source>
</reference>
<dbReference type="PRINTS" id="PR00072">
    <property type="entry name" value="MALOXRDTASE"/>
</dbReference>
<keyword evidence="4" id="KW-0560">Oxidoreductase</keyword>
<dbReference type="EMBL" id="CP002175">
    <property type="protein sequence ID" value="ADO76911.1"/>
    <property type="molecule type" value="Genomic_DNA"/>
</dbReference>
<dbReference type="GO" id="GO:0004470">
    <property type="term" value="F:malic enzyme activity"/>
    <property type="evidence" value="ECO:0007669"/>
    <property type="project" value="InterPro"/>
</dbReference>
<evidence type="ECO:0000256" key="2">
    <source>
        <dbReference type="ARBA" id="ARBA00008785"/>
    </source>
</evidence>
<evidence type="ECO:0000256" key="5">
    <source>
        <dbReference type="PIRSR" id="PIRSR000106-1"/>
    </source>
</evidence>
<dbReference type="GO" id="GO:0051287">
    <property type="term" value="F:NAD binding"/>
    <property type="evidence" value="ECO:0007669"/>
    <property type="project" value="InterPro"/>
</dbReference>
<reference evidence="12" key="1">
    <citation type="submission" date="2010-10" db="EMBL/GenBank/DDBJ databases">
        <title>The complete genome of Halanaerobium praevalens DSM 2228.</title>
        <authorList>
            <consortium name="US DOE Joint Genome Institute (JGI-PGF)"/>
            <person name="Lucas S."/>
            <person name="Copeland A."/>
            <person name="Lapidus A."/>
            <person name="Glavina del Rio T."/>
            <person name="Dalin E."/>
            <person name="Tice H."/>
            <person name="Bruce D."/>
            <person name="Goodwin L."/>
            <person name="Pitluck S."/>
            <person name="Kyrpides N."/>
            <person name="Mavromatis K."/>
            <person name="Ivanova N."/>
            <person name="Ovchinnikova G."/>
            <person name="Chertkov O."/>
            <person name="Detter J.C."/>
            <person name="Han C."/>
            <person name="Larimer F."/>
            <person name="Land M."/>
            <person name="Hauser L."/>
            <person name="Markowitz V."/>
            <person name="Cheng J.-F."/>
            <person name="Hugenholtz P."/>
            <person name="Woyke T."/>
            <person name="Wu D."/>
            <person name="Tindall B."/>
            <person name="Pomrenke H.G."/>
            <person name="Brambilla E."/>
            <person name="Klenk H.-P."/>
            <person name="Eisen J.A."/>
        </authorList>
    </citation>
    <scope>NUCLEOTIDE SEQUENCE [LARGE SCALE GENOMIC DNA]</scope>
    <source>
        <strain evidence="12">ATCC 33744 / DSM 2228 / GSL</strain>
    </source>
</reference>
<dbReference type="SMART" id="SM01274">
    <property type="entry name" value="malic"/>
    <property type="match status" value="1"/>
</dbReference>
<dbReference type="SUPFAM" id="SSF51735">
    <property type="entry name" value="NAD(P)-binding Rossmann-fold domains"/>
    <property type="match status" value="1"/>
</dbReference>
<accession>E3DQT6</accession>
<dbReference type="InterPro" id="IPR037062">
    <property type="entry name" value="Malic_N_dom_sf"/>
</dbReference>
<sequence length="408" mass="44402">MDIYQKALKLHKEKQGKLEMKSKVKVRNKSELSLAYSPGVAEPCREIKKDKENRYQYTAYGNQVAVVSSGTAVLGLGDIGPEAALPVMEGKAVLFKEFANVDAFPLCVGTKSVEQIVDFVKLLEPTFAGINLEDIAAPKCFEIESRLKKETKMAIFHDDQHGTAIVVLAAVINALKLVNKKLADIKIVVNGAGAAATAVSNLLLDAGAQNLIINDKIGILNNNNLNQYDPLRQKLIKRTNPNNINGHLEEAIQGADLFIGLSVANILKKEMVKKMNSQPLIFAMANPDPEIKPEIALKAGAAVIATGRSDYPNQINNVLAFPGIFRGTLDVRASKISEEMKIAAAEAIADLVEEDLAAEYIIPDPFDQRVVPAVAFAVAKSALKNKLAQIELSDQELKTKIKKRLKNN</sequence>
<name>E3DQT6_HALPG</name>
<evidence type="ECO:0000256" key="8">
    <source>
        <dbReference type="RuleBase" id="RU003427"/>
    </source>
</evidence>
<dbReference type="AlphaFoldDB" id="E3DQT6"/>
<protein>
    <submittedName>
        <fullName evidence="11">Malic protein NAD-binding protein</fullName>
    </submittedName>
</protein>
<feature type="binding site" evidence="7">
    <location>
        <position position="134"/>
    </location>
    <ligand>
        <name>a divalent metal cation</name>
        <dbReference type="ChEBI" id="CHEBI:60240"/>
    </ligand>
</feature>
<dbReference type="SMART" id="SM00919">
    <property type="entry name" value="Malic_M"/>
    <property type="match status" value="1"/>
</dbReference>
<evidence type="ECO:0000259" key="9">
    <source>
        <dbReference type="SMART" id="SM00919"/>
    </source>
</evidence>
<dbReference type="InterPro" id="IPR045213">
    <property type="entry name" value="Malic_NAD-bd_bact_type"/>
</dbReference>
<dbReference type="STRING" id="572479.Hprae_0757"/>
<evidence type="ECO:0000256" key="4">
    <source>
        <dbReference type="ARBA" id="ARBA00023002"/>
    </source>
</evidence>
<evidence type="ECO:0000256" key="3">
    <source>
        <dbReference type="ARBA" id="ARBA00022723"/>
    </source>
</evidence>
<dbReference type="FunFam" id="3.40.50.10380:FF:000003">
    <property type="entry name" value="NADP-dependent malic enzyme"/>
    <property type="match status" value="1"/>
</dbReference>
<dbReference type="Gene3D" id="3.40.50.720">
    <property type="entry name" value="NAD(P)-binding Rossmann-like Domain"/>
    <property type="match status" value="1"/>
</dbReference>
<dbReference type="InterPro" id="IPR046346">
    <property type="entry name" value="Aminoacid_DH-like_N_sf"/>
</dbReference>
<organism evidence="11 12">
    <name type="scientific">Halanaerobium praevalens (strain ATCC 33744 / DSM 2228 / GSL)</name>
    <dbReference type="NCBI Taxonomy" id="572479"/>
    <lineage>
        <taxon>Bacteria</taxon>
        <taxon>Bacillati</taxon>
        <taxon>Bacillota</taxon>
        <taxon>Clostridia</taxon>
        <taxon>Halanaerobiales</taxon>
        <taxon>Halanaerobiaceae</taxon>
        <taxon>Halanaerobium</taxon>
    </lineage>
</organism>
<dbReference type="GO" id="GO:0016616">
    <property type="term" value="F:oxidoreductase activity, acting on the CH-OH group of donors, NAD or NADP as acceptor"/>
    <property type="evidence" value="ECO:0007669"/>
    <property type="project" value="InterPro"/>
</dbReference>
<comment type="cofactor">
    <cofactor evidence="1">
        <name>Mn(2+)</name>
        <dbReference type="ChEBI" id="CHEBI:29035"/>
    </cofactor>
</comment>
<dbReference type="RefSeq" id="WP_014552944.1">
    <property type="nucleotide sequence ID" value="NC_017455.1"/>
</dbReference>
<feature type="domain" description="Malic enzyme NAD-binding" evidence="9">
    <location>
        <begin position="160"/>
        <end position="383"/>
    </location>
</feature>
<keyword evidence="12" id="KW-1185">Reference proteome</keyword>
<feature type="binding site" evidence="6">
    <location>
        <position position="316"/>
    </location>
    <ligand>
        <name>(S)-malate</name>
        <dbReference type="ChEBI" id="CHEBI:15589"/>
    </ligand>
</feature>
<dbReference type="KEGG" id="hpk:Hprae_0757"/>
<feature type="active site" description="Proton acceptor" evidence="5">
    <location>
        <position position="91"/>
    </location>
</feature>
<proteinExistence type="inferred from homology"/>
<feature type="binding site" evidence="7">
    <location>
        <position position="133"/>
    </location>
    <ligand>
        <name>a divalent metal cation</name>
        <dbReference type="ChEBI" id="CHEBI:60240"/>
    </ligand>
</feature>
<dbReference type="InterPro" id="IPR036291">
    <property type="entry name" value="NAD(P)-bd_dom_sf"/>
</dbReference>
<dbReference type="InterPro" id="IPR012301">
    <property type="entry name" value="Malic_N_dom"/>
</dbReference>
<dbReference type="PROSITE" id="PS00331">
    <property type="entry name" value="MALIC_ENZYMES"/>
    <property type="match status" value="1"/>
</dbReference>
<comment type="similarity">
    <text evidence="2 8">Belongs to the malic enzymes family.</text>
</comment>
<dbReference type="Proteomes" id="UP000006866">
    <property type="component" value="Chromosome"/>
</dbReference>
<comment type="cofactor">
    <cofactor evidence="7">
        <name>Mg(2+)</name>
        <dbReference type="ChEBI" id="CHEBI:18420"/>
    </cofactor>
    <cofactor evidence="7">
        <name>Mn(2+)</name>
        <dbReference type="ChEBI" id="CHEBI:29035"/>
    </cofactor>
    <text evidence="7">Divalent metal cations. Prefers magnesium or manganese.</text>
</comment>
<dbReference type="eggNOG" id="COG0281">
    <property type="taxonomic scope" value="Bacteria"/>
</dbReference>
<dbReference type="InterPro" id="IPR001891">
    <property type="entry name" value="Malic_OxRdtase"/>
</dbReference>
<dbReference type="CDD" id="cd05311">
    <property type="entry name" value="NAD_bind_2_malic_enz"/>
    <property type="match status" value="1"/>
</dbReference>
<evidence type="ECO:0000259" key="10">
    <source>
        <dbReference type="SMART" id="SM01274"/>
    </source>
</evidence>
<feature type="active site" description="Proton donor" evidence="5">
    <location>
        <position position="36"/>
    </location>
</feature>
<evidence type="ECO:0000256" key="1">
    <source>
        <dbReference type="ARBA" id="ARBA00001936"/>
    </source>
</evidence>